<reference evidence="2 3" key="1">
    <citation type="journal article" date="2014" name="PLoS ONE">
        <title>Global Analysis of Gene Expression Profiles in Physic Nut (Jatropha curcas L.) Seedlings Exposed to Salt Stress.</title>
        <authorList>
            <person name="Zhang L."/>
            <person name="Zhang C."/>
            <person name="Wu P."/>
            <person name="Chen Y."/>
            <person name="Li M."/>
            <person name="Jiang H."/>
            <person name="Wu G."/>
        </authorList>
    </citation>
    <scope>NUCLEOTIDE SEQUENCE [LARGE SCALE GENOMIC DNA]</scope>
    <source>
        <strain evidence="3">cv. GZQX0401</strain>
        <tissue evidence="2">Young leaves</tissue>
    </source>
</reference>
<proteinExistence type="predicted"/>
<feature type="region of interest" description="Disordered" evidence="1">
    <location>
        <begin position="98"/>
        <end position="137"/>
    </location>
</feature>
<organism evidence="2 3">
    <name type="scientific">Jatropha curcas</name>
    <name type="common">Barbados nut</name>
    <dbReference type="NCBI Taxonomy" id="180498"/>
    <lineage>
        <taxon>Eukaryota</taxon>
        <taxon>Viridiplantae</taxon>
        <taxon>Streptophyta</taxon>
        <taxon>Embryophyta</taxon>
        <taxon>Tracheophyta</taxon>
        <taxon>Spermatophyta</taxon>
        <taxon>Magnoliopsida</taxon>
        <taxon>eudicotyledons</taxon>
        <taxon>Gunneridae</taxon>
        <taxon>Pentapetalae</taxon>
        <taxon>rosids</taxon>
        <taxon>fabids</taxon>
        <taxon>Malpighiales</taxon>
        <taxon>Euphorbiaceae</taxon>
        <taxon>Crotonoideae</taxon>
        <taxon>Jatropheae</taxon>
        <taxon>Jatropha</taxon>
    </lineage>
</organism>
<dbReference type="EMBL" id="KK914312">
    <property type="protein sequence ID" value="KDP42074.1"/>
    <property type="molecule type" value="Genomic_DNA"/>
</dbReference>
<feature type="compositionally biased region" description="Polar residues" evidence="1">
    <location>
        <begin position="11"/>
        <end position="22"/>
    </location>
</feature>
<evidence type="ECO:0000313" key="3">
    <source>
        <dbReference type="Proteomes" id="UP000027138"/>
    </source>
</evidence>
<name>A0A067LDA7_JATCU</name>
<evidence type="ECO:0000313" key="2">
    <source>
        <dbReference type="EMBL" id="KDP42074.1"/>
    </source>
</evidence>
<sequence length="137" mass="14434">MLESLDHLRSTQEGLSYSSDPSGGTGGCATRLQGVGGGTRLLHRRQESGSVLAARSDPGSWWSRGDVERLDVAPRGVRSSWRCRATLLLLCLAKNADAVKSKEEERKKRRGRRKKNGVGGGGGGGSVGGLTEGTENG</sequence>
<evidence type="ECO:0000256" key="1">
    <source>
        <dbReference type="SAM" id="MobiDB-lite"/>
    </source>
</evidence>
<accession>A0A067LDA7</accession>
<keyword evidence="3" id="KW-1185">Reference proteome</keyword>
<protein>
    <submittedName>
        <fullName evidence="2">Uncharacterized protein</fullName>
    </submittedName>
</protein>
<feature type="compositionally biased region" description="Gly residues" evidence="1">
    <location>
        <begin position="117"/>
        <end position="137"/>
    </location>
</feature>
<dbReference type="AlphaFoldDB" id="A0A067LDA7"/>
<dbReference type="Proteomes" id="UP000027138">
    <property type="component" value="Unassembled WGS sequence"/>
</dbReference>
<feature type="compositionally biased region" description="Basic residues" evidence="1">
    <location>
        <begin position="107"/>
        <end position="116"/>
    </location>
</feature>
<feature type="region of interest" description="Disordered" evidence="1">
    <location>
        <begin position="9"/>
        <end position="65"/>
    </location>
</feature>
<gene>
    <name evidence="2" type="ORF">JCGZ_01862</name>
</gene>